<dbReference type="GeneID" id="42785079"/>
<dbReference type="RefSeq" id="WP_155951135.1">
    <property type="nucleotide sequence ID" value="NZ_CP015363.1"/>
</dbReference>
<dbReference type="AlphaFoldDB" id="A0A7K4FP11"/>
<sequence>MARRIRNIKRDMSDGFNIKQRSKLKPELVGSKRTITLKGPILNVAKTNYYRVVNERKS</sequence>
<gene>
    <name evidence="1" type="ORF">HLB00_07465</name>
</gene>
<evidence type="ECO:0000313" key="1">
    <source>
        <dbReference type="EMBL" id="NOL60665.1"/>
    </source>
</evidence>
<reference evidence="1 2" key="1">
    <citation type="submission" date="2020-05" db="EMBL/GenBank/DDBJ databases">
        <authorList>
            <person name="Zhang R."/>
        </authorList>
    </citation>
    <scope>NUCLEOTIDE SEQUENCE [LARGE SCALE GENOMIC DNA]</scope>
    <source>
        <strain evidence="1 2">DSM 28986</strain>
    </source>
</reference>
<name>A0A7K4FP11_9ARCH</name>
<proteinExistence type="predicted"/>
<evidence type="ECO:0000313" key="2">
    <source>
        <dbReference type="Proteomes" id="UP000546917"/>
    </source>
</evidence>
<comment type="caution">
    <text evidence="1">The sequence shown here is derived from an EMBL/GenBank/DDBJ whole genome shotgun (WGS) entry which is preliminary data.</text>
</comment>
<organism evidence="1 2">
    <name type="scientific">Ferroplasma acidiphilum</name>
    <dbReference type="NCBI Taxonomy" id="74969"/>
    <lineage>
        <taxon>Archaea</taxon>
        <taxon>Methanobacteriati</taxon>
        <taxon>Thermoplasmatota</taxon>
        <taxon>Thermoplasmata</taxon>
        <taxon>Thermoplasmatales</taxon>
        <taxon>Ferroplasmaceae</taxon>
        <taxon>Ferroplasma</taxon>
    </lineage>
</organism>
<protein>
    <submittedName>
        <fullName evidence="1">Uncharacterized protein</fullName>
    </submittedName>
</protein>
<dbReference type="Proteomes" id="UP000546917">
    <property type="component" value="Unassembled WGS sequence"/>
</dbReference>
<accession>A0A7K4FP11</accession>
<dbReference type="EMBL" id="JABGBP010000273">
    <property type="protein sequence ID" value="NOL60665.1"/>
    <property type="molecule type" value="Genomic_DNA"/>
</dbReference>